<dbReference type="GO" id="GO:0005776">
    <property type="term" value="C:autophagosome"/>
    <property type="evidence" value="ECO:0007669"/>
    <property type="project" value="TreeGrafter"/>
</dbReference>
<dbReference type="PIRSF" id="PIRSF000654">
    <property type="entry name" value="Integrin-linked_kinase"/>
    <property type="match status" value="1"/>
</dbReference>
<evidence type="ECO:0000313" key="9">
    <source>
        <dbReference type="Proteomes" id="UP001234989"/>
    </source>
</evidence>
<dbReference type="GO" id="GO:0005829">
    <property type="term" value="C:cytosol"/>
    <property type="evidence" value="ECO:0007669"/>
    <property type="project" value="TreeGrafter"/>
</dbReference>
<dbReference type="InterPro" id="IPR017441">
    <property type="entry name" value="Protein_kinase_ATP_BS"/>
</dbReference>
<comment type="similarity">
    <text evidence="6">Belongs to the protein kinase superfamily.</text>
</comment>
<dbReference type="AlphaFoldDB" id="A0AAF0UW49"/>
<dbReference type="GO" id="GO:0005524">
    <property type="term" value="F:ATP binding"/>
    <property type="evidence" value="ECO:0007669"/>
    <property type="project" value="UniProtKB-UniRule"/>
</dbReference>
<dbReference type="Proteomes" id="UP001234989">
    <property type="component" value="Chromosome 11"/>
</dbReference>
<keyword evidence="9" id="KW-1185">Reference proteome</keyword>
<keyword evidence="2 5" id="KW-0547">Nucleotide-binding</keyword>
<dbReference type="SMART" id="SM00220">
    <property type="entry name" value="S_TKc"/>
    <property type="match status" value="1"/>
</dbReference>
<dbReference type="GO" id="GO:0016020">
    <property type="term" value="C:membrane"/>
    <property type="evidence" value="ECO:0007669"/>
    <property type="project" value="TreeGrafter"/>
</dbReference>
<reference evidence="8" key="1">
    <citation type="submission" date="2023-08" db="EMBL/GenBank/DDBJ databases">
        <title>A de novo genome assembly of Solanum verrucosum Schlechtendal, a Mexican diploid species geographically isolated from the other diploid A-genome species in potato relatives.</title>
        <authorList>
            <person name="Hosaka K."/>
        </authorList>
    </citation>
    <scope>NUCLEOTIDE SEQUENCE</scope>
    <source>
        <tissue evidence="8">Young leaves</tissue>
    </source>
</reference>
<keyword evidence="1" id="KW-0808">Transferase</keyword>
<dbReference type="PROSITE" id="PS00107">
    <property type="entry name" value="PROTEIN_KINASE_ATP"/>
    <property type="match status" value="1"/>
</dbReference>
<evidence type="ECO:0000256" key="1">
    <source>
        <dbReference type="ARBA" id="ARBA00022679"/>
    </source>
</evidence>
<keyword evidence="6" id="KW-0723">Serine/threonine-protein kinase</keyword>
<dbReference type="GO" id="GO:0010506">
    <property type="term" value="P:regulation of autophagy"/>
    <property type="evidence" value="ECO:0007669"/>
    <property type="project" value="InterPro"/>
</dbReference>
<dbReference type="GO" id="GO:0000045">
    <property type="term" value="P:autophagosome assembly"/>
    <property type="evidence" value="ECO:0007669"/>
    <property type="project" value="TreeGrafter"/>
</dbReference>
<dbReference type="InterPro" id="IPR011009">
    <property type="entry name" value="Kinase-like_dom_sf"/>
</dbReference>
<dbReference type="InterPro" id="IPR008271">
    <property type="entry name" value="Ser/Thr_kinase_AS"/>
</dbReference>
<evidence type="ECO:0000256" key="4">
    <source>
        <dbReference type="ARBA" id="ARBA00022840"/>
    </source>
</evidence>
<gene>
    <name evidence="8" type="ORF">MTR67_047215</name>
</gene>
<evidence type="ECO:0000256" key="5">
    <source>
        <dbReference type="PROSITE-ProRule" id="PRU10141"/>
    </source>
</evidence>
<organism evidence="8 9">
    <name type="scientific">Solanum verrucosum</name>
    <dbReference type="NCBI Taxonomy" id="315347"/>
    <lineage>
        <taxon>Eukaryota</taxon>
        <taxon>Viridiplantae</taxon>
        <taxon>Streptophyta</taxon>
        <taxon>Embryophyta</taxon>
        <taxon>Tracheophyta</taxon>
        <taxon>Spermatophyta</taxon>
        <taxon>Magnoliopsida</taxon>
        <taxon>eudicotyledons</taxon>
        <taxon>Gunneridae</taxon>
        <taxon>Pentapetalae</taxon>
        <taxon>asterids</taxon>
        <taxon>lamiids</taxon>
        <taxon>Solanales</taxon>
        <taxon>Solanaceae</taxon>
        <taxon>Solanoideae</taxon>
        <taxon>Solaneae</taxon>
        <taxon>Solanum</taxon>
    </lineage>
</organism>
<dbReference type="SUPFAM" id="SSF56112">
    <property type="entry name" value="Protein kinase-like (PK-like)"/>
    <property type="match status" value="1"/>
</dbReference>
<dbReference type="GO" id="GO:0000407">
    <property type="term" value="C:phagophore assembly site"/>
    <property type="evidence" value="ECO:0007669"/>
    <property type="project" value="TreeGrafter"/>
</dbReference>
<evidence type="ECO:0000256" key="3">
    <source>
        <dbReference type="ARBA" id="ARBA00022777"/>
    </source>
</evidence>
<evidence type="ECO:0000256" key="6">
    <source>
        <dbReference type="RuleBase" id="RU000304"/>
    </source>
</evidence>
<evidence type="ECO:0000259" key="7">
    <source>
        <dbReference type="PROSITE" id="PS50011"/>
    </source>
</evidence>
<sequence length="319" mass="35895">MDADHPTIGEYTLTCKLGGGSSSTVWKAEHRTTGKVVALKQIDLLKLTRQLKNCLDCELSFLSSVEHPNIIRLFDVFQAIALAFQYEALFSFFAQEIQVRLANVNPFALLDSVGATAENSIFLVLEFCAGGDLAAYIRDHGRVQECVARKFMKQIVGAGLEVLSMHHILHRDLKPENILLSTMETDPILKIADFGLSRMLNPNDLAETVCGSPFYMAPEILEFKKYDDKVDMWSLGAIFFELLNGYPPFRGRTSVQILRNIKASLRLPFFEPILPQLHPGCVDLCSRLLSIDPEKRISFKEFCGHDFLKIDEGGDKRFC</sequence>
<dbReference type="EMBL" id="CP133622">
    <property type="protein sequence ID" value="WMV53830.1"/>
    <property type="molecule type" value="Genomic_DNA"/>
</dbReference>
<dbReference type="PROSITE" id="PS50011">
    <property type="entry name" value="PROTEIN_KINASE_DOM"/>
    <property type="match status" value="1"/>
</dbReference>
<evidence type="ECO:0000256" key="2">
    <source>
        <dbReference type="ARBA" id="ARBA00022741"/>
    </source>
</evidence>
<dbReference type="Gene3D" id="3.30.200.20">
    <property type="entry name" value="Phosphorylase Kinase, domain 1"/>
    <property type="match status" value="1"/>
</dbReference>
<dbReference type="InterPro" id="IPR000719">
    <property type="entry name" value="Prot_kinase_dom"/>
</dbReference>
<keyword evidence="4 5" id="KW-0067">ATP-binding</keyword>
<dbReference type="GO" id="GO:0004674">
    <property type="term" value="F:protein serine/threonine kinase activity"/>
    <property type="evidence" value="ECO:0007669"/>
    <property type="project" value="UniProtKB-KW"/>
</dbReference>
<keyword evidence="3" id="KW-0418">Kinase</keyword>
<proteinExistence type="inferred from homology"/>
<dbReference type="PROSITE" id="PS00108">
    <property type="entry name" value="PROTEIN_KINASE_ST"/>
    <property type="match status" value="1"/>
</dbReference>
<feature type="domain" description="Protein kinase" evidence="7">
    <location>
        <begin position="11"/>
        <end position="308"/>
    </location>
</feature>
<feature type="binding site" evidence="5">
    <location>
        <position position="40"/>
    </location>
    <ligand>
        <name>ATP</name>
        <dbReference type="ChEBI" id="CHEBI:30616"/>
    </ligand>
</feature>
<protein>
    <recommendedName>
        <fullName evidence="7">Protein kinase domain-containing protein</fullName>
    </recommendedName>
</protein>
<dbReference type="Pfam" id="PF00069">
    <property type="entry name" value="Pkinase"/>
    <property type="match status" value="1"/>
</dbReference>
<accession>A0AAF0UW49</accession>
<dbReference type="Gene3D" id="1.10.510.10">
    <property type="entry name" value="Transferase(Phosphotransferase) domain 1"/>
    <property type="match status" value="1"/>
</dbReference>
<evidence type="ECO:0000313" key="8">
    <source>
        <dbReference type="EMBL" id="WMV53830.1"/>
    </source>
</evidence>
<dbReference type="InterPro" id="IPR045269">
    <property type="entry name" value="Atg1-like"/>
</dbReference>
<dbReference type="PANTHER" id="PTHR24348">
    <property type="entry name" value="SERINE/THREONINE-PROTEIN KINASE UNC-51-RELATED"/>
    <property type="match status" value="1"/>
</dbReference>
<dbReference type="PANTHER" id="PTHR24348:SF53">
    <property type="entry name" value="SERINE_THREONINE-PROTEIN KINASE ATG1T"/>
    <property type="match status" value="1"/>
</dbReference>
<name>A0AAF0UW49_SOLVR</name>